<dbReference type="Proteomes" id="UP000019763">
    <property type="component" value="Unassembled WGS sequence"/>
</dbReference>
<dbReference type="GO" id="GO:0046982">
    <property type="term" value="F:protein heterodimerization activity"/>
    <property type="evidence" value="ECO:0007669"/>
    <property type="project" value="InterPro"/>
</dbReference>
<dbReference type="Gene3D" id="1.10.20.10">
    <property type="entry name" value="Histone, subunit A"/>
    <property type="match status" value="1"/>
</dbReference>
<proteinExistence type="predicted"/>
<dbReference type="InterPro" id="IPR009072">
    <property type="entry name" value="Histone-fold"/>
</dbReference>
<name>A0A023B6J6_GRENI</name>
<dbReference type="GeneID" id="22912885"/>
<protein>
    <submittedName>
        <fullName evidence="1">Histone H2B</fullName>
    </submittedName>
</protein>
<evidence type="ECO:0000313" key="2">
    <source>
        <dbReference type="Proteomes" id="UP000019763"/>
    </source>
</evidence>
<dbReference type="RefSeq" id="XP_011130598.1">
    <property type="nucleotide sequence ID" value="XM_011132296.1"/>
</dbReference>
<reference evidence="1" key="1">
    <citation type="submission" date="2013-12" db="EMBL/GenBank/DDBJ databases">
        <authorList>
            <person name="Omoto C.K."/>
            <person name="Sibley D."/>
            <person name="Venepally P."/>
            <person name="Hadjithomas M."/>
            <person name="Karamycheva S."/>
            <person name="Brunk B."/>
            <person name="Roos D."/>
            <person name="Caler E."/>
            <person name="Lorenzi H."/>
        </authorList>
    </citation>
    <scope>NUCLEOTIDE SEQUENCE</scope>
</reference>
<keyword evidence="2" id="KW-1185">Reference proteome</keyword>
<dbReference type="AlphaFoldDB" id="A0A023B6J6"/>
<gene>
    <name evidence="1" type="ORF">GNI_079170</name>
</gene>
<dbReference type="EMBL" id="AFNH02000592">
    <property type="protein sequence ID" value="EZG66565.1"/>
    <property type="molecule type" value="Genomic_DNA"/>
</dbReference>
<evidence type="ECO:0000313" key="1">
    <source>
        <dbReference type="EMBL" id="EZG66565.1"/>
    </source>
</evidence>
<organism evidence="1 2">
    <name type="scientific">Gregarina niphandrodes</name>
    <name type="common">Septate eugregarine</name>
    <dbReference type="NCBI Taxonomy" id="110365"/>
    <lineage>
        <taxon>Eukaryota</taxon>
        <taxon>Sar</taxon>
        <taxon>Alveolata</taxon>
        <taxon>Apicomplexa</taxon>
        <taxon>Conoidasida</taxon>
        <taxon>Gregarinasina</taxon>
        <taxon>Eugregarinorida</taxon>
        <taxon>Gregarinidae</taxon>
        <taxon>Gregarina</taxon>
    </lineage>
</organism>
<dbReference type="SUPFAM" id="SSF47113">
    <property type="entry name" value="Histone-fold"/>
    <property type="match status" value="1"/>
</dbReference>
<accession>A0A023B6J6</accession>
<dbReference type="VEuPathDB" id="CryptoDB:GNI_079170"/>
<sequence>MVKLTAMKSTGGFGKGKIAQNVRGIASNAEGQRKKRRSGRIRWDTYIIRLFRAVGGDQAILKKHSCLVLSSMLDDLLCRIGSEASTLCKFRSQMTMKPNAINRGIQFVCGRSELTKFLLQAGTETVARYQRLQDKEDHNQ</sequence>
<comment type="caution">
    <text evidence="1">The sequence shown here is derived from an EMBL/GenBank/DDBJ whole genome shotgun (WGS) entry which is preliminary data.</text>
</comment>